<protein>
    <submittedName>
        <fullName evidence="3">Uncharacterized protein</fullName>
    </submittedName>
</protein>
<reference evidence="4 5" key="1">
    <citation type="submission" date="2017-05" db="EMBL/GenBank/DDBJ databases">
        <title>Lactobacillus johnsonii from commercial turkeys.</title>
        <authorList>
            <person name="Johnson T.J."/>
            <person name="Youmans B."/>
        </authorList>
    </citation>
    <scope>NUCLEOTIDE SEQUENCE [LARGE SCALE GENOMIC DNA]</scope>
    <source>
        <strain evidence="3 4">UMNLJ114</strain>
        <strain evidence="2 5">UMNLJ54</strain>
    </source>
</reference>
<name>A0A1Z1N5J2_LACJH</name>
<evidence type="ECO:0000313" key="2">
    <source>
        <dbReference type="EMBL" id="PAB53004.1"/>
    </source>
</evidence>
<evidence type="ECO:0000313" key="3">
    <source>
        <dbReference type="EMBL" id="PAB54868.1"/>
    </source>
</evidence>
<dbReference type="EMBL" id="NIBB01000015">
    <property type="protein sequence ID" value="PAB53004.1"/>
    <property type="molecule type" value="Genomic_DNA"/>
</dbReference>
<dbReference type="AlphaFoldDB" id="A0A1Z1N5J2"/>
<gene>
    <name evidence="2" type="ORF">A3P64_03685</name>
    <name evidence="3" type="ORF">A3Q24_06830</name>
</gene>
<feature type="transmembrane region" description="Helical" evidence="1">
    <location>
        <begin position="21"/>
        <end position="46"/>
    </location>
</feature>
<dbReference type="RefSeq" id="WP_087712809.1">
    <property type="nucleotide sequence ID" value="NZ_CP021703.1"/>
</dbReference>
<organism evidence="3 4">
    <name type="scientific">Lactobacillus johnsonii</name>
    <dbReference type="NCBI Taxonomy" id="33959"/>
    <lineage>
        <taxon>Bacteria</taxon>
        <taxon>Bacillati</taxon>
        <taxon>Bacillota</taxon>
        <taxon>Bacilli</taxon>
        <taxon>Lactobacillales</taxon>
        <taxon>Lactobacillaceae</taxon>
        <taxon>Lactobacillus</taxon>
    </lineage>
</organism>
<evidence type="ECO:0000256" key="1">
    <source>
        <dbReference type="SAM" id="Phobius"/>
    </source>
</evidence>
<keyword evidence="1" id="KW-0472">Membrane</keyword>
<evidence type="ECO:0000313" key="4">
    <source>
        <dbReference type="Proteomes" id="UP000216008"/>
    </source>
</evidence>
<accession>A0A1Z1N5J2</accession>
<dbReference type="EMBL" id="NIBD01000032">
    <property type="protein sequence ID" value="PAB54868.1"/>
    <property type="molecule type" value="Genomic_DNA"/>
</dbReference>
<dbReference type="Proteomes" id="UP000216008">
    <property type="component" value="Unassembled WGS sequence"/>
</dbReference>
<proteinExistence type="predicted"/>
<keyword evidence="1" id="KW-1133">Transmembrane helix</keyword>
<evidence type="ECO:0000313" key="5">
    <source>
        <dbReference type="Proteomes" id="UP000216448"/>
    </source>
</evidence>
<keyword evidence="1" id="KW-0812">Transmembrane</keyword>
<comment type="caution">
    <text evidence="3">The sequence shown here is derived from an EMBL/GenBank/DDBJ whole genome shotgun (WGS) entry which is preliminary data.</text>
</comment>
<dbReference type="Proteomes" id="UP000216448">
    <property type="component" value="Unassembled WGS sequence"/>
</dbReference>
<sequence>MYDRFRKAKTKKGKVAAFIWCTFKLLCFIAFWVIAGLFIMIFGTLFGDTDTKEEPKQKTKVVTRYVPIYKHDDRW</sequence>